<evidence type="ECO:0000256" key="1">
    <source>
        <dbReference type="ARBA" id="ARBA00023015"/>
    </source>
</evidence>
<comment type="caution">
    <text evidence="6">The sequence shown here is derived from an EMBL/GenBank/DDBJ whole genome shotgun (WGS) entry which is preliminary data.</text>
</comment>
<dbReference type="InterPro" id="IPR050109">
    <property type="entry name" value="HTH-type_TetR-like_transc_reg"/>
</dbReference>
<dbReference type="PANTHER" id="PTHR30055">
    <property type="entry name" value="HTH-TYPE TRANSCRIPTIONAL REGULATOR RUTR"/>
    <property type="match status" value="1"/>
</dbReference>
<dbReference type="InterPro" id="IPR001647">
    <property type="entry name" value="HTH_TetR"/>
</dbReference>
<keyword evidence="3" id="KW-0804">Transcription</keyword>
<feature type="DNA-binding region" description="H-T-H motif" evidence="4">
    <location>
        <begin position="28"/>
        <end position="47"/>
    </location>
</feature>
<dbReference type="InterPro" id="IPR049445">
    <property type="entry name" value="TetR_SbtR-like_C"/>
</dbReference>
<sequence length="181" mass="20034">MRWDAEEKRQRILAAARRAFAEKGEDVTVARIARDAGVSVATVYRRFPTRDRLIANAYADQWNDCAAMHAAALRDPDPARALRELIRTLCAYQLQDRGFTRAYVDAVVAGHGLDHERQETERVIAQLLKQAQAAGTVRADLTVADFRLLIAAHHGVVLAAGPDAAADSQRYLSLMLRSLQA</sequence>
<dbReference type="PRINTS" id="PR00455">
    <property type="entry name" value="HTHTETR"/>
</dbReference>
<organism evidence="6 7">
    <name type="scientific">Micromonospora taraxaci</name>
    <dbReference type="NCBI Taxonomy" id="1316803"/>
    <lineage>
        <taxon>Bacteria</taxon>
        <taxon>Bacillati</taxon>
        <taxon>Actinomycetota</taxon>
        <taxon>Actinomycetes</taxon>
        <taxon>Micromonosporales</taxon>
        <taxon>Micromonosporaceae</taxon>
        <taxon>Micromonospora</taxon>
    </lineage>
</organism>
<dbReference type="InterPro" id="IPR036271">
    <property type="entry name" value="Tet_transcr_reg_TetR-rel_C_sf"/>
</dbReference>
<dbReference type="SUPFAM" id="SSF48498">
    <property type="entry name" value="Tetracyclin repressor-like, C-terminal domain"/>
    <property type="match status" value="1"/>
</dbReference>
<evidence type="ECO:0000313" key="7">
    <source>
        <dbReference type="Proteomes" id="UP000317685"/>
    </source>
</evidence>
<keyword evidence="2 4" id="KW-0238">DNA-binding</keyword>
<keyword evidence="7" id="KW-1185">Reference proteome</keyword>
<dbReference type="AlphaFoldDB" id="A0A561VZJ9"/>
<evidence type="ECO:0000256" key="3">
    <source>
        <dbReference type="ARBA" id="ARBA00023163"/>
    </source>
</evidence>
<evidence type="ECO:0000259" key="5">
    <source>
        <dbReference type="PROSITE" id="PS50977"/>
    </source>
</evidence>
<dbReference type="Pfam" id="PF00440">
    <property type="entry name" value="TetR_N"/>
    <property type="match status" value="1"/>
</dbReference>
<protein>
    <submittedName>
        <fullName evidence="6">TetR family transcriptional regulator</fullName>
    </submittedName>
</protein>
<keyword evidence="1" id="KW-0805">Transcription regulation</keyword>
<dbReference type="SUPFAM" id="SSF46689">
    <property type="entry name" value="Homeodomain-like"/>
    <property type="match status" value="1"/>
</dbReference>
<dbReference type="RefSeq" id="WP_145780004.1">
    <property type="nucleotide sequence ID" value="NZ_JBEZJF010000032.1"/>
</dbReference>
<dbReference type="PANTHER" id="PTHR30055:SF234">
    <property type="entry name" value="HTH-TYPE TRANSCRIPTIONAL REGULATOR BETI"/>
    <property type="match status" value="1"/>
</dbReference>
<proteinExistence type="predicted"/>
<dbReference type="GO" id="GO:0000976">
    <property type="term" value="F:transcription cis-regulatory region binding"/>
    <property type="evidence" value="ECO:0007669"/>
    <property type="project" value="TreeGrafter"/>
</dbReference>
<accession>A0A561VZJ9</accession>
<reference evidence="6 7" key="1">
    <citation type="submission" date="2019-06" db="EMBL/GenBank/DDBJ databases">
        <title>Sequencing the genomes of 1000 actinobacteria strains.</title>
        <authorList>
            <person name="Klenk H.-P."/>
        </authorList>
    </citation>
    <scope>NUCLEOTIDE SEQUENCE [LARGE SCALE GENOMIC DNA]</scope>
    <source>
        <strain evidence="6 7">DSM 45885</strain>
    </source>
</reference>
<name>A0A561VZJ9_9ACTN</name>
<dbReference type="InterPro" id="IPR009057">
    <property type="entry name" value="Homeodomain-like_sf"/>
</dbReference>
<feature type="domain" description="HTH tetR-type" evidence="5">
    <location>
        <begin position="6"/>
        <end position="65"/>
    </location>
</feature>
<dbReference type="Gene3D" id="1.10.357.10">
    <property type="entry name" value="Tetracycline Repressor, domain 2"/>
    <property type="match status" value="1"/>
</dbReference>
<evidence type="ECO:0000256" key="4">
    <source>
        <dbReference type="PROSITE-ProRule" id="PRU00335"/>
    </source>
</evidence>
<dbReference type="PROSITE" id="PS50977">
    <property type="entry name" value="HTH_TETR_2"/>
    <property type="match status" value="1"/>
</dbReference>
<dbReference type="GeneID" id="300127976"/>
<dbReference type="EMBL" id="VIWZ01000001">
    <property type="protein sequence ID" value="TWG17049.1"/>
    <property type="molecule type" value="Genomic_DNA"/>
</dbReference>
<evidence type="ECO:0000256" key="2">
    <source>
        <dbReference type="ARBA" id="ARBA00023125"/>
    </source>
</evidence>
<dbReference type="OrthoDB" id="3617113at2"/>
<evidence type="ECO:0000313" key="6">
    <source>
        <dbReference type="EMBL" id="TWG17049.1"/>
    </source>
</evidence>
<dbReference type="GO" id="GO:0003700">
    <property type="term" value="F:DNA-binding transcription factor activity"/>
    <property type="evidence" value="ECO:0007669"/>
    <property type="project" value="TreeGrafter"/>
</dbReference>
<dbReference type="Proteomes" id="UP000317685">
    <property type="component" value="Unassembled WGS sequence"/>
</dbReference>
<gene>
    <name evidence="6" type="ORF">FHU34_112390</name>
</gene>
<dbReference type="Pfam" id="PF21597">
    <property type="entry name" value="TetR_C_43"/>
    <property type="match status" value="1"/>
</dbReference>